<feature type="region of interest" description="Disordered" evidence="8">
    <location>
        <begin position="233"/>
        <end position="389"/>
    </location>
</feature>
<evidence type="ECO:0000256" key="7">
    <source>
        <dbReference type="PROSITE-ProRule" id="PRU00042"/>
    </source>
</evidence>
<dbReference type="RefSeq" id="XP_036368790.1">
    <property type="nucleotide sequence ID" value="XM_036512897.1"/>
</dbReference>
<feature type="region of interest" description="Disordered" evidence="8">
    <location>
        <begin position="1049"/>
        <end position="1226"/>
    </location>
</feature>
<dbReference type="GO" id="GO:0006357">
    <property type="term" value="P:regulation of transcription by RNA polymerase II"/>
    <property type="evidence" value="ECO:0007669"/>
    <property type="project" value="TreeGrafter"/>
</dbReference>
<dbReference type="PROSITE" id="PS01359">
    <property type="entry name" value="ZF_PHD_1"/>
    <property type="match status" value="1"/>
</dbReference>
<dbReference type="Gene3D" id="3.30.40.10">
    <property type="entry name" value="Zinc/RING finger domain, C3HC4 (zinc finger)"/>
    <property type="match status" value="1"/>
</dbReference>
<dbReference type="RefSeq" id="XP_029650558.1">
    <property type="nucleotide sequence ID" value="XM_029794698.2"/>
</dbReference>
<dbReference type="PROSITE" id="PS50157">
    <property type="entry name" value="ZINC_FINGER_C2H2_2"/>
    <property type="match status" value="1"/>
</dbReference>
<dbReference type="InterPro" id="IPR013087">
    <property type="entry name" value="Znf_C2H2_type"/>
</dbReference>
<feature type="compositionally biased region" description="Low complexity" evidence="8">
    <location>
        <begin position="72"/>
        <end position="81"/>
    </location>
</feature>
<dbReference type="Gene3D" id="3.30.160.60">
    <property type="entry name" value="Classic Zinc Finger"/>
    <property type="match status" value="1"/>
</dbReference>
<evidence type="ECO:0000256" key="5">
    <source>
        <dbReference type="ARBA" id="ARBA00022833"/>
    </source>
</evidence>
<dbReference type="Gene3D" id="2.30.30.140">
    <property type="match status" value="2"/>
</dbReference>
<feature type="domain" description="C2H2-type" evidence="9">
    <location>
        <begin position="709"/>
        <end position="739"/>
    </location>
</feature>
<keyword evidence="4 7" id="KW-0863">Zinc-finger</keyword>
<evidence type="ECO:0000256" key="2">
    <source>
        <dbReference type="ARBA" id="ARBA00022723"/>
    </source>
</evidence>
<dbReference type="PROSITE" id="PS00028">
    <property type="entry name" value="ZINC_FINGER_C2H2_1"/>
    <property type="match status" value="1"/>
</dbReference>
<dbReference type="SUPFAM" id="SSF63748">
    <property type="entry name" value="Tudor/PWWP/MBT"/>
    <property type="match status" value="1"/>
</dbReference>
<proteinExistence type="predicted"/>
<feature type="compositionally biased region" description="Basic and acidic residues" evidence="8">
    <location>
        <begin position="1148"/>
        <end position="1164"/>
    </location>
</feature>
<dbReference type="SMART" id="SM00249">
    <property type="entry name" value="PHD"/>
    <property type="match status" value="1"/>
</dbReference>
<feature type="region of interest" description="Disordered" evidence="8">
    <location>
        <begin position="1"/>
        <end position="85"/>
    </location>
</feature>
<feature type="compositionally biased region" description="Low complexity" evidence="8">
    <location>
        <begin position="316"/>
        <end position="332"/>
    </location>
</feature>
<feature type="compositionally biased region" description="Basic and acidic residues" evidence="8">
    <location>
        <begin position="246"/>
        <end position="262"/>
    </location>
</feature>
<feature type="compositionally biased region" description="Basic and acidic residues" evidence="8">
    <location>
        <begin position="478"/>
        <end position="545"/>
    </location>
</feature>
<keyword evidence="5" id="KW-0862">Zinc</keyword>
<dbReference type="CDD" id="cd20386">
    <property type="entry name" value="Tudor_PHF20-like"/>
    <property type="match status" value="1"/>
</dbReference>
<feature type="compositionally biased region" description="Polar residues" evidence="8">
    <location>
        <begin position="279"/>
        <end position="288"/>
    </location>
</feature>
<feature type="region of interest" description="Disordered" evidence="8">
    <location>
        <begin position="415"/>
        <end position="551"/>
    </location>
</feature>
<feature type="compositionally biased region" description="Polar residues" evidence="8">
    <location>
        <begin position="1073"/>
        <end position="1095"/>
    </location>
</feature>
<evidence type="ECO:0000256" key="8">
    <source>
        <dbReference type="SAM" id="MobiDB-lite"/>
    </source>
</evidence>
<feature type="compositionally biased region" description="Polar residues" evidence="8">
    <location>
        <begin position="23"/>
        <end position="33"/>
    </location>
</feature>
<dbReference type="Proteomes" id="UP000515154">
    <property type="component" value="Linkage group LG24"/>
</dbReference>
<evidence type="ECO:0000256" key="1">
    <source>
        <dbReference type="ARBA" id="ARBA00004123"/>
    </source>
</evidence>
<sequence length="1298" mass="143256">MASNKAADDDDDGGGGSEEEGSRNGNAAPTNGTSEDKDEENGVRITRQSLSRTSSSDGAKDKNVPVKKKKLSTSSSESGYSVATSRSRRLPCRPGIVWRIGERLEAMDFIHKWYPAKIVNIQEEKFSVLIHFEGWNHRYDEWVDMKCERLRPASRRSERKEKRRQMTSYKVGEHVLAKWSDCKMYPAKVLAVKLPVGYEVLFYDGFKKLVQPSNVQTLPPDVKRMDPIPVAVPAATELPSTGGKDNQTEAKSKSENDKIPSEEEKESSPLPSTSDDDIISNSLTSTNKQAKKTKIIPDKDSTELKSSDCVIKERPASPVSAPPSSTATSVDPTAKEVEEPVDKMKEPTPPKEEPKTEPVESSEPPKIKELAEELIKPVTLQENTTEDKEKKKELIAAAEETATTAAAIAVVAAAAATAAATAAPKPKEKKPNLFPNRRRQKLIVAGAFLAKRDASRKSPPSPAKKLTARAKPSIMKAEPSDKIEKDEKVAEKKVTSEKKMEKKLIPEKRATIDKKPAFREMKVHEDKRSFGEKKLDKRLSGERKSLQTPVAQSAKLVKELKTEVASETTQVKTERPMSEMKELEKALTIGFLPNSRPGMAPLSSAVTPSTAYVNMLTSTTNVFGGPVVSPTSTKPALGRKVRARPGRFRRGPHRASRKRGLSKSPDTSDFVVKKEPLSPGDEGLPRKRIKLGGKVASQEFTIQYDHNPYKCMFENCNKSFRKDHRLQYHIKYYHMEDSKAMVSSPVTVPSSKRQKTSSICSTSSDHSQKTKCDAVPPKRRYTSQLALRHTLNGFPTLDSPSSCLLQDDIKNFDLLDAASEMVPPPITVKERKHDKRRRSKNIERPPVLEPVAEDFTEFEEEDTSSEVIHCVCNQVEEKGLMIQCEVCMCWQHAFCMNLDEATLPKKYICSICQNPRGLRPSAKYIYDQDWLKLGQLPGFSFVEADHDESGKINRILATNSLVGDLHNIIAVLYGIKRQVKLSLSSEKEGLKLWTKNWSTLNSNNTANTSHTEQECPEIRPTLSSFRVSTFVDPVLIDPQLPAEILADQQDSEADESGMVQDTGPTPASGPHPLTTNNCSPADQNHSGVDQDPGSQSKGTGLSSSSSSSLSTSSLSSSSSPSSSSSTSLPLKSSHLPNSGKISSLLKDSPNRTEAGSKKAGDTKKGQFVWETDKDEEPKPTVNNNNNNNSSSSKPPSASGEGDSNSESTEDPGRENATEASKAATVDPLQDYQTNLLQYVMQTQREINHRLDSIGEQIDRLEDKEKITTPLSSDLPLLRKSLRSMMNDLSKVRKMAAYQ</sequence>
<dbReference type="Pfam" id="PF11717">
    <property type="entry name" value="Tudor-knot"/>
    <property type="match status" value="1"/>
</dbReference>
<feature type="compositionally biased region" description="Basic and acidic residues" evidence="8">
    <location>
        <begin position="295"/>
        <end position="315"/>
    </location>
</feature>
<feature type="compositionally biased region" description="Basic and acidic residues" evidence="8">
    <location>
        <begin position="333"/>
        <end position="375"/>
    </location>
</feature>
<dbReference type="KEGG" id="osn:115223952"/>
<feature type="compositionally biased region" description="Low complexity" evidence="8">
    <location>
        <begin position="1182"/>
        <end position="1192"/>
    </location>
</feature>
<feature type="compositionally biased region" description="Basic residues" evidence="8">
    <location>
        <begin position="637"/>
        <end position="661"/>
    </location>
</feature>
<reference evidence="11 12" key="1">
    <citation type="submission" date="2025-08" db="UniProtKB">
        <authorList>
            <consortium name="RefSeq"/>
        </authorList>
    </citation>
    <scope>IDENTIFICATION</scope>
</reference>
<keyword evidence="6" id="KW-0539">Nucleus</keyword>
<dbReference type="InterPro" id="IPR019786">
    <property type="entry name" value="Zinc_finger_PHD-type_CS"/>
</dbReference>
<comment type="subcellular location">
    <subcellularLocation>
        <location evidence="1">Nucleus</location>
    </subcellularLocation>
</comment>
<dbReference type="InterPro" id="IPR016197">
    <property type="entry name" value="Chromo-like_dom_sf"/>
</dbReference>
<evidence type="ECO:0000313" key="10">
    <source>
        <dbReference type="Proteomes" id="UP000515154"/>
    </source>
</evidence>
<dbReference type="InterPro" id="IPR013083">
    <property type="entry name" value="Znf_RING/FYVE/PHD"/>
</dbReference>
<evidence type="ECO:0000256" key="6">
    <source>
        <dbReference type="ARBA" id="ARBA00023242"/>
    </source>
</evidence>
<dbReference type="InterPro" id="IPR001965">
    <property type="entry name" value="Znf_PHD"/>
</dbReference>
<dbReference type="InterPro" id="IPR011011">
    <property type="entry name" value="Znf_FYVE_PHD"/>
</dbReference>
<dbReference type="CDD" id="cd20104">
    <property type="entry name" value="MBT_PHF20L1-like"/>
    <property type="match status" value="1"/>
</dbReference>
<name>A0A6P7TGT1_9MOLL</name>
<keyword evidence="3" id="KW-0677">Repeat</keyword>
<dbReference type="InterPro" id="IPR043449">
    <property type="entry name" value="PHF20-like"/>
</dbReference>
<evidence type="ECO:0000256" key="3">
    <source>
        <dbReference type="ARBA" id="ARBA00022737"/>
    </source>
</evidence>
<dbReference type="SUPFAM" id="SSF54160">
    <property type="entry name" value="Chromo domain-like"/>
    <property type="match status" value="1"/>
</dbReference>
<feature type="compositionally biased region" description="Acidic residues" evidence="8">
    <location>
        <begin position="8"/>
        <end position="19"/>
    </location>
</feature>
<feature type="compositionally biased region" description="Polar residues" evidence="8">
    <location>
        <begin position="46"/>
        <end position="57"/>
    </location>
</feature>
<dbReference type="InterPro" id="IPR025995">
    <property type="entry name" value="Tudor-knot"/>
</dbReference>
<dbReference type="Pfam" id="PF20826">
    <property type="entry name" value="PHD_5"/>
    <property type="match status" value="1"/>
</dbReference>
<organism evidence="10 11">
    <name type="scientific">Octopus sinensis</name>
    <name type="common">East Asian common octopus</name>
    <dbReference type="NCBI Taxonomy" id="2607531"/>
    <lineage>
        <taxon>Eukaryota</taxon>
        <taxon>Metazoa</taxon>
        <taxon>Spiralia</taxon>
        <taxon>Lophotrochozoa</taxon>
        <taxon>Mollusca</taxon>
        <taxon>Cephalopoda</taxon>
        <taxon>Coleoidea</taxon>
        <taxon>Octopodiformes</taxon>
        <taxon>Octopoda</taxon>
        <taxon>Incirrata</taxon>
        <taxon>Octopodidae</taxon>
        <taxon>Octopus</taxon>
    </lineage>
</organism>
<evidence type="ECO:0000313" key="12">
    <source>
        <dbReference type="RefSeq" id="XP_036368790.1"/>
    </source>
</evidence>
<feature type="region of interest" description="Disordered" evidence="8">
    <location>
        <begin position="747"/>
        <end position="773"/>
    </location>
</feature>
<dbReference type="SMART" id="SM00333">
    <property type="entry name" value="TUDOR"/>
    <property type="match status" value="2"/>
</dbReference>
<dbReference type="GO" id="GO:0044545">
    <property type="term" value="C:NSL complex"/>
    <property type="evidence" value="ECO:0007669"/>
    <property type="project" value="TreeGrafter"/>
</dbReference>
<feature type="compositionally biased region" description="Low complexity" evidence="8">
    <location>
        <begin position="1096"/>
        <end position="1133"/>
    </location>
</feature>
<dbReference type="PANTHER" id="PTHR15856">
    <property type="entry name" value="PHD FINGER PROTEIN 20-RELATED"/>
    <property type="match status" value="1"/>
</dbReference>
<dbReference type="GO" id="GO:0005634">
    <property type="term" value="C:nucleus"/>
    <property type="evidence" value="ECO:0007669"/>
    <property type="project" value="UniProtKB-SubCell"/>
</dbReference>
<dbReference type="SUPFAM" id="SSF57903">
    <property type="entry name" value="FYVE/PHD zinc finger"/>
    <property type="match status" value="1"/>
</dbReference>
<dbReference type="PANTHER" id="PTHR15856:SF51">
    <property type="entry name" value="MBD-R2"/>
    <property type="match status" value="1"/>
</dbReference>
<dbReference type="GO" id="GO:0008270">
    <property type="term" value="F:zinc ion binding"/>
    <property type="evidence" value="ECO:0007669"/>
    <property type="project" value="UniProtKB-KW"/>
</dbReference>
<accession>A0A6P7TGT1</accession>
<protein>
    <submittedName>
        <fullName evidence="11">PHD finger protein 20 isoform X1</fullName>
    </submittedName>
    <submittedName>
        <fullName evidence="12">PHD finger protein 20 isoform X2</fullName>
    </submittedName>
</protein>
<evidence type="ECO:0000313" key="11">
    <source>
        <dbReference type="RefSeq" id="XP_029650558.1"/>
    </source>
</evidence>
<keyword evidence="10" id="KW-1185">Reference proteome</keyword>
<evidence type="ECO:0000256" key="4">
    <source>
        <dbReference type="ARBA" id="ARBA00022771"/>
    </source>
</evidence>
<dbReference type="InterPro" id="IPR002999">
    <property type="entry name" value="Tudor"/>
</dbReference>
<keyword evidence="2" id="KW-0479">Metal-binding</keyword>
<evidence type="ECO:0000259" key="9">
    <source>
        <dbReference type="PROSITE" id="PS50157"/>
    </source>
</evidence>
<gene>
    <name evidence="11 12" type="primary">LOC115223952</name>
</gene>
<feature type="region of interest" description="Disordered" evidence="8">
    <location>
        <begin position="626"/>
        <end position="686"/>
    </location>
</feature>